<keyword evidence="3" id="KW-1185">Reference proteome</keyword>
<feature type="non-terminal residue" evidence="2">
    <location>
        <position position="1"/>
    </location>
</feature>
<organism evidence="2 3">
    <name type="scientific">Cardiobacterium hominis (strain ATCC 15826 / DSM 8339 / NCTC 10426 / 6573)</name>
    <dbReference type="NCBI Taxonomy" id="638300"/>
    <lineage>
        <taxon>Bacteria</taxon>
        <taxon>Pseudomonadati</taxon>
        <taxon>Pseudomonadota</taxon>
        <taxon>Gammaproteobacteria</taxon>
        <taxon>Cardiobacteriales</taxon>
        <taxon>Cardiobacteriaceae</taxon>
        <taxon>Cardiobacterium</taxon>
    </lineage>
</organism>
<feature type="region of interest" description="Disordered" evidence="1">
    <location>
        <begin position="1"/>
        <end position="24"/>
    </location>
</feature>
<evidence type="ECO:0000313" key="3">
    <source>
        <dbReference type="Proteomes" id="UP000004870"/>
    </source>
</evidence>
<comment type="caution">
    <text evidence="2">The sequence shown here is derived from an EMBL/GenBank/DDBJ whole genome shotgun (WGS) entry which is preliminary data.</text>
</comment>
<sequence length="208" mass="22732">PQRGRVGVGVANVKKSPMPHPPRTQTTFTARNAIAMKTPALIALCLALTACQTFNLDFLKPAAAEEPIEERIPDDPNHAQLYHLMKANRARMKAENPQSKLSHKTIISELLPGEQADIEIELDAGQHYTLFANCTDTCHDLDLALTPSDNLRQTVAADTSGDTPAPVLRYTPARSGKYRASIIMASCHTASCQYSLQTYISPDKPPVK</sequence>
<evidence type="ECO:0000256" key="1">
    <source>
        <dbReference type="SAM" id="MobiDB-lite"/>
    </source>
</evidence>
<protein>
    <submittedName>
        <fullName evidence="2">Uncharacterized protein</fullName>
    </submittedName>
</protein>
<dbReference type="STRING" id="2718.CHUV0807_0794"/>
<accession>C8N9U0</accession>
<name>C8N9U0_CARH6</name>
<dbReference type="Proteomes" id="UP000004870">
    <property type="component" value="Unassembled WGS sequence"/>
</dbReference>
<proteinExistence type="predicted"/>
<reference evidence="2 3" key="1">
    <citation type="submission" date="2009-08" db="EMBL/GenBank/DDBJ databases">
        <authorList>
            <person name="Qin X."/>
            <person name="Bachman B."/>
            <person name="Battles P."/>
            <person name="Bell A."/>
            <person name="Bess C."/>
            <person name="Bickham C."/>
            <person name="Chaboub L."/>
            <person name="Chen D."/>
            <person name="Coyle M."/>
            <person name="Deiros D.R."/>
            <person name="Dinh H."/>
            <person name="Forbes L."/>
            <person name="Fowler G."/>
            <person name="Francisco L."/>
            <person name="Fu Q."/>
            <person name="Gubbala S."/>
            <person name="Hale W."/>
            <person name="Han Y."/>
            <person name="Hemphill L."/>
            <person name="Highlander S.K."/>
            <person name="Hirani K."/>
            <person name="Hogues M."/>
            <person name="Jackson L."/>
            <person name="Jakkamsetti A."/>
            <person name="Javaid M."/>
            <person name="Jiang H."/>
            <person name="Korchina V."/>
            <person name="Kovar C."/>
            <person name="Lara F."/>
            <person name="Lee S."/>
            <person name="Mata R."/>
            <person name="Mathew T."/>
            <person name="Moen C."/>
            <person name="Morales K."/>
            <person name="Munidasa M."/>
            <person name="Nazareth L."/>
            <person name="Ngo R."/>
            <person name="Nguyen L."/>
            <person name="Okwuonu G."/>
            <person name="Ongeri F."/>
            <person name="Patil S."/>
            <person name="Petrosino J."/>
            <person name="Pham C."/>
            <person name="Pham P."/>
            <person name="Pu L.-L."/>
            <person name="Puazo M."/>
            <person name="Raj R."/>
            <person name="Reid J."/>
            <person name="Rouhana J."/>
            <person name="Saada N."/>
            <person name="Shang Y."/>
            <person name="Simmons D."/>
            <person name="Thornton R."/>
            <person name="Warren J."/>
            <person name="Weissenberger G."/>
            <person name="Zhang J."/>
            <person name="Zhang L."/>
            <person name="Zhou C."/>
            <person name="Zhu D."/>
            <person name="Muzny D."/>
            <person name="Worley K."/>
            <person name="Gibbs R."/>
        </authorList>
    </citation>
    <scope>NUCLEOTIDE SEQUENCE [LARGE SCALE GENOMIC DNA]</scope>
    <source>
        <strain evidence="3">ATCC 15826 / DSM 8339 / NCTC 10426 / 6573</strain>
    </source>
</reference>
<gene>
    <name evidence="2" type="ORF">HMPREF0198_1268</name>
</gene>
<dbReference type="HOGENOM" id="CLU_1317829_0_0_6"/>
<dbReference type="EMBL" id="ACKY01000060">
    <property type="protein sequence ID" value="EEV88605.1"/>
    <property type="molecule type" value="Genomic_DNA"/>
</dbReference>
<dbReference type="AlphaFoldDB" id="C8N9U0"/>
<evidence type="ECO:0000313" key="2">
    <source>
        <dbReference type="EMBL" id="EEV88605.1"/>
    </source>
</evidence>